<sequence length="175" mass="19873">MERFHILIMLITNFVCIFPFYLLAENSFSGEYLKVHNDARAIVGVKALIWDDELEADAQAFVLNHRVDCLDGLTLEDPPLDENELSGQNIARIPKSHAGVYAVKYWVAAKEKYDYKSNTCIGGRDRNDDCLVYVQIVAKRTTHLGCASVVCHDNQDRIVACYYYPHGTIPGQRPY</sequence>
<organism evidence="3 4">
    <name type="scientific">Stylosanthes scabra</name>
    <dbReference type="NCBI Taxonomy" id="79078"/>
    <lineage>
        <taxon>Eukaryota</taxon>
        <taxon>Viridiplantae</taxon>
        <taxon>Streptophyta</taxon>
        <taxon>Embryophyta</taxon>
        <taxon>Tracheophyta</taxon>
        <taxon>Spermatophyta</taxon>
        <taxon>Magnoliopsida</taxon>
        <taxon>eudicotyledons</taxon>
        <taxon>Gunneridae</taxon>
        <taxon>Pentapetalae</taxon>
        <taxon>rosids</taxon>
        <taxon>fabids</taxon>
        <taxon>Fabales</taxon>
        <taxon>Fabaceae</taxon>
        <taxon>Papilionoideae</taxon>
        <taxon>50 kb inversion clade</taxon>
        <taxon>dalbergioids sensu lato</taxon>
        <taxon>Dalbergieae</taxon>
        <taxon>Pterocarpus clade</taxon>
        <taxon>Stylosanthes</taxon>
    </lineage>
</organism>
<feature type="transmembrane region" description="Helical" evidence="1">
    <location>
        <begin position="6"/>
        <end position="24"/>
    </location>
</feature>
<name>A0ABU6SWF4_9FABA</name>
<dbReference type="Proteomes" id="UP001341840">
    <property type="component" value="Unassembled WGS sequence"/>
</dbReference>
<gene>
    <name evidence="3" type="ORF">PIB30_096738</name>
</gene>
<feature type="domain" description="SCP" evidence="2">
    <location>
        <begin position="27"/>
        <end position="171"/>
    </location>
</feature>
<dbReference type="SUPFAM" id="SSF55797">
    <property type="entry name" value="PR-1-like"/>
    <property type="match status" value="1"/>
</dbReference>
<proteinExistence type="predicted"/>
<accession>A0ABU6SWF4</accession>
<keyword evidence="1" id="KW-0812">Transmembrane</keyword>
<comment type="caution">
    <text evidence="3">The sequence shown here is derived from an EMBL/GenBank/DDBJ whole genome shotgun (WGS) entry which is preliminary data.</text>
</comment>
<keyword evidence="4" id="KW-1185">Reference proteome</keyword>
<evidence type="ECO:0000313" key="4">
    <source>
        <dbReference type="Proteomes" id="UP001341840"/>
    </source>
</evidence>
<dbReference type="Gene3D" id="3.40.33.10">
    <property type="entry name" value="CAP"/>
    <property type="match status" value="1"/>
</dbReference>
<dbReference type="InterPro" id="IPR014044">
    <property type="entry name" value="CAP_dom"/>
</dbReference>
<dbReference type="InterPro" id="IPR001283">
    <property type="entry name" value="CRISP-related"/>
</dbReference>
<dbReference type="PANTHER" id="PTHR10334">
    <property type="entry name" value="CYSTEINE-RICH SECRETORY PROTEIN-RELATED"/>
    <property type="match status" value="1"/>
</dbReference>
<dbReference type="Pfam" id="PF00188">
    <property type="entry name" value="CAP"/>
    <property type="match status" value="1"/>
</dbReference>
<evidence type="ECO:0000313" key="3">
    <source>
        <dbReference type="EMBL" id="MED6140776.1"/>
    </source>
</evidence>
<evidence type="ECO:0000256" key="1">
    <source>
        <dbReference type="SAM" id="Phobius"/>
    </source>
</evidence>
<reference evidence="3 4" key="1">
    <citation type="journal article" date="2023" name="Plants (Basel)">
        <title>Bridging the Gap: Combining Genomics and Transcriptomics Approaches to Understand Stylosanthes scabra, an Orphan Legume from the Brazilian Caatinga.</title>
        <authorList>
            <person name="Ferreira-Neto J.R.C."/>
            <person name="da Silva M.D."/>
            <person name="Binneck E."/>
            <person name="de Melo N.F."/>
            <person name="da Silva R.H."/>
            <person name="de Melo A.L.T.M."/>
            <person name="Pandolfi V."/>
            <person name="Bustamante F.O."/>
            <person name="Brasileiro-Vidal A.C."/>
            <person name="Benko-Iseppon A.M."/>
        </authorList>
    </citation>
    <scope>NUCLEOTIDE SEQUENCE [LARGE SCALE GENOMIC DNA]</scope>
    <source>
        <tissue evidence="3">Leaves</tissue>
    </source>
</reference>
<keyword evidence="1" id="KW-1133">Transmembrane helix</keyword>
<protein>
    <recommendedName>
        <fullName evidence="2">SCP domain-containing protein</fullName>
    </recommendedName>
</protein>
<evidence type="ECO:0000259" key="2">
    <source>
        <dbReference type="SMART" id="SM00198"/>
    </source>
</evidence>
<dbReference type="SMART" id="SM00198">
    <property type="entry name" value="SCP"/>
    <property type="match status" value="1"/>
</dbReference>
<keyword evidence="1" id="KW-0472">Membrane</keyword>
<dbReference type="PRINTS" id="PR00837">
    <property type="entry name" value="V5TPXLIKE"/>
</dbReference>
<dbReference type="InterPro" id="IPR035940">
    <property type="entry name" value="CAP_sf"/>
</dbReference>
<dbReference type="EMBL" id="JASCZI010062735">
    <property type="protein sequence ID" value="MED6140776.1"/>
    <property type="molecule type" value="Genomic_DNA"/>
</dbReference>